<dbReference type="Proteomes" id="UP000244874">
    <property type="component" value="Unassembled WGS sequence"/>
</dbReference>
<dbReference type="EMBL" id="QANO01000067">
    <property type="protein sequence ID" value="PTU53913.1"/>
    <property type="molecule type" value="Genomic_DNA"/>
</dbReference>
<reference evidence="1 2" key="1">
    <citation type="submission" date="2018-04" db="EMBL/GenBank/DDBJ databases">
        <authorList>
            <person name="Go L.Y."/>
            <person name="Mitchell J.A."/>
        </authorList>
    </citation>
    <scope>NUCLEOTIDE SEQUENCE [LARGE SCALE GENOMIC DNA]</scope>
    <source>
        <strain evidence="1 2">KCJK7865</strain>
    </source>
</reference>
<organism evidence="1 2">
    <name type="scientific">Pseudomonas plecoglossicida</name>
    <dbReference type="NCBI Taxonomy" id="70775"/>
    <lineage>
        <taxon>Bacteria</taxon>
        <taxon>Pseudomonadati</taxon>
        <taxon>Pseudomonadota</taxon>
        <taxon>Gammaproteobacteria</taxon>
        <taxon>Pseudomonadales</taxon>
        <taxon>Pseudomonadaceae</taxon>
        <taxon>Pseudomonas</taxon>
    </lineage>
</organism>
<sequence length="214" mass="24825">MSYILIDIGMQPEEPLNVSLLLPLPANTPYGNFQLKWMDMISRLNEANRQIIISYENWCAARTGSIEDSMKDVFNKHRFSTEYAVSGMRRVADELVALVWCMHQLRDGGEIPSRVRIDTIGLIFKHNYHGPDGLFERHLNFIKLLNDLSNTFKHSFIQSDLARIGENEPLVLALNLERADLENESQFYAIKLSAFISDYNCFFNDCREWLRSML</sequence>
<proteinExistence type="predicted"/>
<name>A0A2R7UP12_PSEDL</name>
<gene>
    <name evidence="1" type="ORF">DBB42_02285</name>
</gene>
<comment type="caution">
    <text evidence="1">The sequence shown here is derived from an EMBL/GenBank/DDBJ whole genome shotgun (WGS) entry which is preliminary data.</text>
</comment>
<evidence type="ECO:0000313" key="2">
    <source>
        <dbReference type="Proteomes" id="UP000244874"/>
    </source>
</evidence>
<dbReference type="RefSeq" id="WP_085602281.1">
    <property type="nucleotide sequence ID" value="NZ_QANO01000067.1"/>
</dbReference>
<accession>A0A2R7UP12</accession>
<protein>
    <submittedName>
        <fullName evidence="1">Uncharacterized protein</fullName>
    </submittedName>
</protein>
<evidence type="ECO:0000313" key="1">
    <source>
        <dbReference type="EMBL" id="PTU53913.1"/>
    </source>
</evidence>
<dbReference type="AlphaFoldDB" id="A0A2R7UP12"/>